<evidence type="ECO:0000313" key="1">
    <source>
        <dbReference type="EMBL" id="KAF7417045.1"/>
    </source>
</evidence>
<evidence type="ECO:0000313" key="2">
    <source>
        <dbReference type="Proteomes" id="UP000600918"/>
    </source>
</evidence>
<dbReference type="AlphaFoldDB" id="A0A834U5A4"/>
<comment type="caution">
    <text evidence="1">The sequence shown here is derived from an EMBL/GenBank/DDBJ whole genome shotgun (WGS) entry which is preliminary data.</text>
</comment>
<gene>
    <name evidence="1" type="ORF">H0235_011576</name>
</gene>
<name>A0A834U5A4_VESPE</name>
<sequence>MDLLENSFLGSGALWPGRIARTNCAESKECRLNAIVKGELDARRNEVSIFIDIARIEPLFFILEVERMQDEIVSVPSSLLTPVLAVTAREDAAINNDVGHEEESEGVQERMRRLFDGRLRDFISPPKTCPEVTLDFARTHIFFDAGKNLSLWVTSSTMHSVEVGFASLRRVERNRTYRCINQAGHVDRSNKDSRMGMSPHVARIVPSYRSPHIVSPPSSCRAFDPDIAVDRFARSARCSSTGFVVSAYQHCYAVIIDRSPFPLMEDLENSKNLVKLLNFETCDSCYLFYVTRSIYLPASTGPCLLESFAVVGLTEQGTRPVSDASSRKRVGDTASDYRAILTLLSFRPIVRLDYVH</sequence>
<protein>
    <submittedName>
        <fullName evidence="1">Uncharacterized protein</fullName>
    </submittedName>
</protein>
<dbReference type="Proteomes" id="UP000600918">
    <property type="component" value="Unassembled WGS sequence"/>
</dbReference>
<reference evidence="1" key="1">
    <citation type="journal article" date="2020" name="G3 (Bethesda)">
        <title>High-Quality Assemblies for Three Invasive Social Wasps from the &lt;i&gt;Vespula&lt;/i&gt; Genus.</title>
        <authorList>
            <person name="Harrop T.W.R."/>
            <person name="Guhlin J."/>
            <person name="McLaughlin G.M."/>
            <person name="Permina E."/>
            <person name="Stockwell P."/>
            <person name="Gilligan J."/>
            <person name="Le Lec M.F."/>
            <person name="Gruber M.A.M."/>
            <person name="Quinn O."/>
            <person name="Lovegrove M."/>
            <person name="Duncan E.J."/>
            <person name="Remnant E.J."/>
            <person name="Van Eeckhoven J."/>
            <person name="Graham B."/>
            <person name="Knapp R.A."/>
            <person name="Langford K.W."/>
            <person name="Kronenberg Z."/>
            <person name="Press M.O."/>
            <person name="Eacker S.M."/>
            <person name="Wilson-Rankin E.E."/>
            <person name="Purcell J."/>
            <person name="Lester P.J."/>
            <person name="Dearden P.K."/>
        </authorList>
    </citation>
    <scope>NUCLEOTIDE SEQUENCE</scope>
    <source>
        <strain evidence="1">Volc-1</strain>
    </source>
</reference>
<accession>A0A834U5A4</accession>
<organism evidence="1 2">
    <name type="scientific">Vespula pensylvanica</name>
    <name type="common">Western yellow jacket</name>
    <name type="synonym">Wasp</name>
    <dbReference type="NCBI Taxonomy" id="30213"/>
    <lineage>
        <taxon>Eukaryota</taxon>
        <taxon>Metazoa</taxon>
        <taxon>Ecdysozoa</taxon>
        <taxon>Arthropoda</taxon>
        <taxon>Hexapoda</taxon>
        <taxon>Insecta</taxon>
        <taxon>Pterygota</taxon>
        <taxon>Neoptera</taxon>
        <taxon>Endopterygota</taxon>
        <taxon>Hymenoptera</taxon>
        <taxon>Apocrita</taxon>
        <taxon>Aculeata</taxon>
        <taxon>Vespoidea</taxon>
        <taxon>Vespidae</taxon>
        <taxon>Vespinae</taxon>
        <taxon>Vespula</taxon>
    </lineage>
</organism>
<proteinExistence type="predicted"/>
<keyword evidence="2" id="KW-1185">Reference proteome</keyword>
<dbReference type="EMBL" id="JACSDY010000010">
    <property type="protein sequence ID" value="KAF7417045.1"/>
    <property type="molecule type" value="Genomic_DNA"/>
</dbReference>